<gene>
    <name evidence="1" type="ORF">BpHYR1_041676</name>
</gene>
<reference evidence="1 2" key="1">
    <citation type="journal article" date="2018" name="Sci. Rep.">
        <title>Genomic signatures of local adaptation to the degree of environmental predictability in rotifers.</title>
        <authorList>
            <person name="Franch-Gras L."/>
            <person name="Hahn C."/>
            <person name="Garcia-Roger E.M."/>
            <person name="Carmona M.J."/>
            <person name="Serra M."/>
            <person name="Gomez A."/>
        </authorList>
    </citation>
    <scope>NUCLEOTIDE SEQUENCE [LARGE SCALE GENOMIC DNA]</scope>
    <source>
        <strain evidence="1">HYR1</strain>
    </source>
</reference>
<proteinExistence type="predicted"/>
<organism evidence="1 2">
    <name type="scientific">Brachionus plicatilis</name>
    <name type="common">Marine rotifer</name>
    <name type="synonym">Brachionus muelleri</name>
    <dbReference type="NCBI Taxonomy" id="10195"/>
    <lineage>
        <taxon>Eukaryota</taxon>
        <taxon>Metazoa</taxon>
        <taxon>Spiralia</taxon>
        <taxon>Gnathifera</taxon>
        <taxon>Rotifera</taxon>
        <taxon>Eurotatoria</taxon>
        <taxon>Monogononta</taxon>
        <taxon>Pseudotrocha</taxon>
        <taxon>Ploima</taxon>
        <taxon>Brachionidae</taxon>
        <taxon>Brachionus</taxon>
    </lineage>
</organism>
<keyword evidence="2" id="KW-1185">Reference proteome</keyword>
<dbReference type="Proteomes" id="UP000276133">
    <property type="component" value="Unassembled WGS sequence"/>
</dbReference>
<evidence type="ECO:0000313" key="2">
    <source>
        <dbReference type="Proteomes" id="UP000276133"/>
    </source>
</evidence>
<dbReference type="AlphaFoldDB" id="A0A3M7STV9"/>
<protein>
    <submittedName>
        <fullName evidence="1">Uncharacterized protein</fullName>
    </submittedName>
</protein>
<accession>A0A3M7STV9</accession>
<comment type="caution">
    <text evidence="1">The sequence shown here is derived from an EMBL/GenBank/DDBJ whole genome shotgun (WGS) entry which is preliminary data.</text>
</comment>
<dbReference type="EMBL" id="REGN01000798">
    <property type="protein sequence ID" value="RNA38998.1"/>
    <property type="molecule type" value="Genomic_DNA"/>
</dbReference>
<name>A0A3M7STV9_BRAPC</name>
<sequence>MQKKNIPVRTGVFLTSENLKFVESVNLTPPVFRVNEKIKIINLTSFQKILLMIGFILNKRQKSITNMNNLLTFLLSDLKNFHCSCCYSMHLYQKNHSSNILKADGDYIEWLNLEVSHQF</sequence>
<evidence type="ECO:0000313" key="1">
    <source>
        <dbReference type="EMBL" id="RNA38998.1"/>
    </source>
</evidence>